<evidence type="ECO:0000256" key="1">
    <source>
        <dbReference type="SAM" id="MobiDB-lite"/>
    </source>
</evidence>
<organism evidence="2 3">
    <name type="scientific">Arthrobotrys musiformis</name>
    <dbReference type="NCBI Taxonomy" id="47236"/>
    <lineage>
        <taxon>Eukaryota</taxon>
        <taxon>Fungi</taxon>
        <taxon>Dikarya</taxon>
        <taxon>Ascomycota</taxon>
        <taxon>Pezizomycotina</taxon>
        <taxon>Orbiliomycetes</taxon>
        <taxon>Orbiliales</taxon>
        <taxon>Orbiliaceae</taxon>
        <taxon>Arthrobotrys</taxon>
    </lineage>
</organism>
<evidence type="ECO:0000313" key="3">
    <source>
        <dbReference type="Proteomes" id="UP001370758"/>
    </source>
</evidence>
<proteinExistence type="predicted"/>
<evidence type="ECO:0000313" key="2">
    <source>
        <dbReference type="EMBL" id="KAK6512559.1"/>
    </source>
</evidence>
<dbReference type="Proteomes" id="UP001370758">
    <property type="component" value="Unassembled WGS sequence"/>
</dbReference>
<comment type="caution">
    <text evidence="2">The sequence shown here is derived from an EMBL/GenBank/DDBJ whole genome shotgun (WGS) entry which is preliminary data.</text>
</comment>
<dbReference type="EMBL" id="JAVHJL010000001">
    <property type="protein sequence ID" value="KAK6512559.1"/>
    <property type="molecule type" value="Genomic_DNA"/>
</dbReference>
<protein>
    <submittedName>
        <fullName evidence="2">Uncharacterized protein</fullName>
    </submittedName>
</protein>
<sequence length="1152" mass="130991">METIPELFSPSNYQPEAAIQHLSLGNLVLKAYAKFYLIPSSTGTKEIDELTSELMNGQCLFNYIENTWPKYANYEEDSEVEWEIATLLQQVEWVLTELDGMDISDPLTDAQRTLISEYRARLCVYIHMACLQIVINAFQNENIGAVTRVEKLLCAFIDRFHIPVSPKDNQLVEWLNSGVSQPVAPESSGAGPSTGASKASEPNKRPPRHRVPVGVRKFENAAPAPEQTSNGTSQTNSNDEIVLKIIRVQGAAREEEEYRFPLRNVQPNDRAILSKPMILELADTEEHMDAREALRSIVSSVLQWLAIFPGPGGSMPRKFYSFPFQGIPRELQDVGREMMKINLFFHPGGSTRPNYGIINSHYLGWTVREWMRLARWWLSRGVLERMLNSKMKQRPPRKRLASDQTLDQWLSEHPRGSTKHLPLIKAIFIFCGLVGGSGIWHLLDVNLCTEMEKLDKDIRVACSQNDVDIVTFLQDINRKLAKGKLAMRVAGSSNGPHSEATDLEALILTDKVHRHEEIDGFGADNVVAQFQTLVAVEFNTRPSGPISNHDITVYALLEVGYADRKRNVPQLRLQNSQGDIIKSAPLSDWMKIETDQVGNPYDVEVWSIKVREMFVSFAICVEQDRANFSGTCDKVKSGAFLKKEKSKSWSIESATYRTSFRVQPLTCRAGELTIKEQLLSGAEGSSRKRSILIEPRYRGQIGFTIDHIPLHKIEVRDAAPRNTSNGAAIEISWRERAVPQDEYMFSPFNQHRYPKIHHYHLDGQNRLHYGMRHTHQPRQAGARRPPERTLTQIPAEHTQSRMVCTYQPNGSYFTQDGVVGEHRYEGSSWTCPFSDTGPSSEKAVVMHWLTLNLTNCIADLQDFYRWLFQKDPDELCLENQIYSSSHTSNNQTNELHVFDSELFSERRIVEIQTCGYEQKVKMSFINTLSSLAYETIAPRVQGYRLKDMLSHPYGSRLFDGDVGRDWQNSSSAISDYGIEIIQQFPIVDILCPHWLRISEERGLCNFMELTLRPSGQSKSIMRRDPDPIFVRKNGRFKFFQDPLRRLFLLWVFGESGNGFIYFWIKSFPSQILKLNNKLRLSVMYELNSVTGLHAGPAAIKEGVVDLSFADSSSAFRRYCQSRMTGAITGRFYEGSFSGESASTRSSVFIEPA</sequence>
<feature type="region of interest" description="Disordered" evidence="1">
    <location>
        <begin position="182"/>
        <end position="210"/>
    </location>
</feature>
<accession>A0AAV9WRK6</accession>
<reference evidence="2 3" key="1">
    <citation type="submission" date="2023-08" db="EMBL/GenBank/DDBJ databases">
        <authorList>
            <person name="Palmer J.M."/>
        </authorList>
    </citation>
    <scope>NUCLEOTIDE SEQUENCE [LARGE SCALE GENOMIC DNA]</scope>
    <source>
        <strain evidence="2 3">TWF481</strain>
    </source>
</reference>
<name>A0AAV9WRK6_9PEZI</name>
<dbReference type="AlphaFoldDB" id="A0AAV9WRK6"/>
<gene>
    <name evidence="2" type="ORF">TWF481_001444</name>
</gene>
<keyword evidence="3" id="KW-1185">Reference proteome</keyword>